<feature type="signal peptide" evidence="2">
    <location>
        <begin position="1"/>
        <end position="19"/>
    </location>
</feature>
<dbReference type="Proteomes" id="UP000650466">
    <property type="component" value="Unassembled WGS sequence"/>
</dbReference>
<organism evidence="4 5">
    <name type="scientific">Paenibacillus sedimenti</name>
    <dbReference type="NCBI Taxonomy" id="2770274"/>
    <lineage>
        <taxon>Bacteria</taxon>
        <taxon>Bacillati</taxon>
        <taxon>Bacillota</taxon>
        <taxon>Bacilli</taxon>
        <taxon>Bacillales</taxon>
        <taxon>Paenibacillaceae</taxon>
        <taxon>Paenibacillus</taxon>
    </lineage>
</organism>
<dbReference type="InterPro" id="IPR020471">
    <property type="entry name" value="AKR"/>
</dbReference>
<feature type="chain" id="PRO_5038670940" evidence="2">
    <location>
        <begin position="20"/>
        <end position="340"/>
    </location>
</feature>
<dbReference type="AlphaFoldDB" id="A0A926QMC9"/>
<evidence type="ECO:0000256" key="1">
    <source>
        <dbReference type="ARBA" id="ARBA00023002"/>
    </source>
</evidence>
<dbReference type="PANTHER" id="PTHR43364:SF18">
    <property type="entry name" value="OXIDOREDUCTASE"/>
    <property type="match status" value="1"/>
</dbReference>
<protein>
    <submittedName>
        <fullName evidence="4">Aldo/keto reductase</fullName>
    </submittedName>
</protein>
<keyword evidence="5" id="KW-1185">Reference proteome</keyword>
<dbReference type="Pfam" id="PF00248">
    <property type="entry name" value="Aldo_ket_red"/>
    <property type="match status" value="1"/>
</dbReference>
<evidence type="ECO:0000256" key="2">
    <source>
        <dbReference type="SAM" id="SignalP"/>
    </source>
</evidence>
<name>A0A926QMC9_9BACL</name>
<gene>
    <name evidence="4" type="ORF">ICC18_25920</name>
</gene>
<dbReference type="FunFam" id="3.20.20.100:FF:000004">
    <property type="entry name" value="Oxidoreductase, aldo/keto reductase"/>
    <property type="match status" value="1"/>
</dbReference>
<evidence type="ECO:0000313" key="5">
    <source>
        <dbReference type="Proteomes" id="UP000650466"/>
    </source>
</evidence>
<dbReference type="InterPro" id="IPR023210">
    <property type="entry name" value="NADP_OxRdtase_dom"/>
</dbReference>
<dbReference type="CDD" id="cd19091">
    <property type="entry name" value="AKR_PsAKR"/>
    <property type="match status" value="1"/>
</dbReference>
<dbReference type="Gene3D" id="3.20.20.100">
    <property type="entry name" value="NADP-dependent oxidoreductase domain"/>
    <property type="match status" value="1"/>
</dbReference>
<dbReference type="EMBL" id="JACVVD010000011">
    <property type="protein sequence ID" value="MBD0383547.1"/>
    <property type="molecule type" value="Genomic_DNA"/>
</dbReference>
<evidence type="ECO:0000313" key="4">
    <source>
        <dbReference type="EMBL" id="MBD0383547.1"/>
    </source>
</evidence>
<dbReference type="PRINTS" id="PR00069">
    <property type="entry name" value="ALDKETRDTASE"/>
</dbReference>
<comment type="caution">
    <text evidence="4">The sequence shown here is derived from an EMBL/GenBank/DDBJ whole genome shotgun (WGS) entry which is preliminary data.</text>
</comment>
<dbReference type="GO" id="GO:0016491">
    <property type="term" value="F:oxidoreductase activity"/>
    <property type="evidence" value="ECO:0007669"/>
    <property type="project" value="UniProtKB-KW"/>
</dbReference>
<proteinExistence type="predicted"/>
<dbReference type="GO" id="GO:0005829">
    <property type="term" value="C:cytosol"/>
    <property type="evidence" value="ECO:0007669"/>
    <property type="project" value="TreeGrafter"/>
</dbReference>
<dbReference type="InterPro" id="IPR036812">
    <property type="entry name" value="NAD(P)_OxRdtase_dom_sf"/>
</dbReference>
<sequence>MKYAILGQSGLLVSRLAFGAMTFGSGNNPSVYKVDQSGAQQLINRALDAGINFFDTADGYADGQSEEILGRLLGSRRKEMVIATKGGFRVGPGLIQAGLSRKHLFEACEASLRRLNTDYIDLYIVHKTDPYTPLEETLEALNDLVRQGKVRYIGYSNWPAWQAAQAVSIQRERRWASFINGQLYYSLVGRDIEHETVPFAVQNRIGLTVWSPLAGGFLSGKYTKENWNDDQNRLSGFDFLPHDKEWGFNILDTVREIAGVYGATPAQVSLAWLLAQPHISSVLVGSSKLAQLEDNLSAVELQLSAGDIARLDEITRPVSLYPNWFTAKTTDTQIAKALEL</sequence>
<accession>A0A926QMC9</accession>
<dbReference type="SUPFAM" id="SSF51430">
    <property type="entry name" value="NAD(P)-linked oxidoreductase"/>
    <property type="match status" value="1"/>
</dbReference>
<dbReference type="RefSeq" id="WP_188177326.1">
    <property type="nucleotide sequence ID" value="NZ_JACVVD010000011.1"/>
</dbReference>
<feature type="domain" description="NADP-dependent oxidoreductase" evidence="3">
    <location>
        <begin position="15"/>
        <end position="314"/>
    </location>
</feature>
<reference evidence="4" key="1">
    <citation type="submission" date="2020-09" db="EMBL/GenBank/DDBJ databases">
        <title>Draft Genome Sequence of Paenibacillus sp. WST5.</title>
        <authorList>
            <person name="Bao Z."/>
        </authorList>
    </citation>
    <scope>NUCLEOTIDE SEQUENCE</scope>
    <source>
        <strain evidence="4">WST5</strain>
    </source>
</reference>
<keyword evidence="1" id="KW-0560">Oxidoreductase</keyword>
<evidence type="ECO:0000259" key="3">
    <source>
        <dbReference type="Pfam" id="PF00248"/>
    </source>
</evidence>
<keyword evidence="2" id="KW-0732">Signal</keyword>
<dbReference type="InterPro" id="IPR050523">
    <property type="entry name" value="AKR_Detox_Biosynth"/>
</dbReference>
<dbReference type="PANTHER" id="PTHR43364">
    <property type="entry name" value="NADH-SPECIFIC METHYLGLYOXAL REDUCTASE-RELATED"/>
    <property type="match status" value="1"/>
</dbReference>